<organism evidence="1">
    <name type="scientific">marine sediment metagenome</name>
    <dbReference type="NCBI Taxonomy" id="412755"/>
    <lineage>
        <taxon>unclassified sequences</taxon>
        <taxon>metagenomes</taxon>
        <taxon>ecological metagenomes</taxon>
    </lineage>
</organism>
<accession>X1MY61</accession>
<dbReference type="PANTHER" id="PTHR43845:SF1">
    <property type="entry name" value="BLR5969 PROTEIN"/>
    <property type="match status" value="1"/>
</dbReference>
<proteinExistence type="predicted"/>
<dbReference type="EMBL" id="BARV01021047">
    <property type="protein sequence ID" value="GAI19585.1"/>
    <property type="molecule type" value="Genomic_DNA"/>
</dbReference>
<feature type="non-terminal residue" evidence="1">
    <location>
        <position position="1"/>
    </location>
</feature>
<protein>
    <recommendedName>
        <fullName evidence="2">AMP-dependent ligase C-terminal domain-containing protein</fullName>
    </recommendedName>
</protein>
<dbReference type="SUPFAM" id="SSF56801">
    <property type="entry name" value="Acetyl-CoA synthetase-like"/>
    <property type="match status" value="1"/>
</dbReference>
<name>X1MY61_9ZZZZ</name>
<evidence type="ECO:0008006" key="2">
    <source>
        <dbReference type="Google" id="ProtNLM"/>
    </source>
</evidence>
<evidence type="ECO:0000313" key="1">
    <source>
        <dbReference type="EMBL" id="GAI19585.1"/>
    </source>
</evidence>
<dbReference type="Gene3D" id="3.40.50.12780">
    <property type="entry name" value="N-terminal domain of ligase-like"/>
    <property type="match status" value="1"/>
</dbReference>
<dbReference type="AlphaFoldDB" id="X1MY61"/>
<comment type="caution">
    <text evidence="1">The sequence shown here is derived from an EMBL/GenBank/DDBJ whole genome shotgun (WGS) entry which is preliminary data.</text>
</comment>
<sequence>LGGEVYINYGLNEVGGGIGSECKIHKGYHVFPSVHVEIVNPKTREPVDIEEYGELVVTTLNREAMPLIRYRTGDMTRLIDGDCDCGLKLPRIDYLKGRADDKVVIGAAEKYYPINFDLLFDPMPEIKDYWIEISTRNEKDALLVHVLADKPSKKLEQKIIEKFYTMDSIKIDIETTKTLNVPEVVFIDKLPKGGKRRRLVDKRKFLK</sequence>
<gene>
    <name evidence="1" type="ORF">S06H3_34964</name>
</gene>
<reference evidence="1" key="1">
    <citation type="journal article" date="2014" name="Front. Microbiol.">
        <title>High frequency of phylogenetically diverse reductive dehalogenase-homologous genes in deep subseafloor sedimentary metagenomes.</title>
        <authorList>
            <person name="Kawai M."/>
            <person name="Futagami T."/>
            <person name="Toyoda A."/>
            <person name="Takaki Y."/>
            <person name="Nishi S."/>
            <person name="Hori S."/>
            <person name="Arai W."/>
            <person name="Tsubouchi T."/>
            <person name="Morono Y."/>
            <person name="Uchiyama I."/>
            <person name="Ito T."/>
            <person name="Fujiyama A."/>
            <person name="Inagaki F."/>
            <person name="Takami H."/>
        </authorList>
    </citation>
    <scope>NUCLEOTIDE SEQUENCE</scope>
    <source>
        <strain evidence="1">Expedition CK06-06</strain>
    </source>
</reference>
<dbReference type="PANTHER" id="PTHR43845">
    <property type="entry name" value="BLR5969 PROTEIN"/>
    <property type="match status" value="1"/>
</dbReference>
<dbReference type="InterPro" id="IPR042099">
    <property type="entry name" value="ANL_N_sf"/>
</dbReference>